<evidence type="ECO:0000313" key="2">
    <source>
        <dbReference type="EMBL" id="WPX97482.1"/>
    </source>
</evidence>
<dbReference type="Proteomes" id="UP001327219">
    <property type="component" value="Plasmid unnamed2"/>
</dbReference>
<accession>A0ABZ0UNJ9</accession>
<protein>
    <recommendedName>
        <fullName evidence="4">Lipoprotein</fullName>
    </recommendedName>
</protein>
<proteinExistence type="predicted"/>
<keyword evidence="3" id="KW-1185">Reference proteome</keyword>
<keyword evidence="1" id="KW-0732">Signal</keyword>
<evidence type="ECO:0000256" key="1">
    <source>
        <dbReference type="SAM" id="SignalP"/>
    </source>
</evidence>
<evidence type="ECO:0008006" key="4">
    <source>
        <dbReference type="Google" id="ProtNLM"/>
    </source>
</evidence>
<dbReference type="RefSeq" id="WP_323733495.1">
    <property type="nucleotide sequence ID" value="NZ_CP110822.1"/>
</dbReference>
<evidence type="ECO:0000313" key="3">
    <source>
        <dbReference type="Proteomes" id="UP001327219"/>
    </source>
</evidence>
<sequence>MIKYTYVLLSLLLLSGCSSAFRDTSIINLDLDKIHSPDSKYGVVLFRPIYFENADPDYVCKQKLEPIEWRTSLRTIIRPSYFYISRHPNNEGQAIEFVDKAPSFFEYASYLSKGKTRLAMPEYFYGVRMLPEGRYYFESVYGTPGSRDYKETEEVNYFDVKVGEVTYIGDYYWMNNVEFDRNFKDRLMSQTRGSVEIKLCDRFDEAKQFFQKYYSHVKLPIKKNLLKCCEAFKTN</sequence>
<geneLocation type="plasmid" evidence="2 3">
    <name>unnamed2</name>
</geneLocation>
<reference evidence="2 3" key="1">
    <citation type="submission" date="2022-11" db="EMBL/GenBank/DDBJ databases">
        <title>Host association and intracellularity evolved multiple times independently in the Rickettsiales.</title>
        <authorList>
            <person name="Castelli M."/>
            <person name="Nardi T."/>
            <person name="Gammuto L."/>
            <person name="Bellinzona G."/>
            <person name="Sabaneyeva E."/>
            <person name="Potekhin A."/>
            <person name="Serra V."/>
            <person name="Petroni G."/>
            <person name="Sassera D."/>
        </authorList>
    </citation>
    <scope>NUCLEOTIDE SEQUENCE [LARGE SCALE GENOMIC DNA]</scope>
    <source>
        <strain evidence="2 3">NDG2</strain>
        <plasmid evidence="2 3">unnamed2</plasmid>
    </source>
</reference>
<feature type="signal peptide" evidence="1">
    <location>
        <begin position="1"/>
        <end position="20"/>
    </location>
</feature>
<name>A0ABZ0UNJ9_9RICK</name>
<keyword evidence="2" id="KW-0614">Plasmid</keyword>
<gene>
    <name evidence="2" type="ORF">Bandiella_01644</name>
</gene>
<organism evidence="2 3">
    <name type="scientific">Candidatus Bandiella euplotis</name>
    <dbReference type="NCBI Taxonomy" id="1664265"/>
    <lineage>
        <taxon>Bacteria</taxon>
        <taxon>Pseudomonadati</taxon>
        <taxon>Pseudomonadota</taxon>
        <taxon>Alphaproteobacteria</taxon>
        <taxon>Rickettsiales</taxon>
        <taxon>Candidatus Midichloriaceae</taxon>
        <taxon>Candidatus Bandiella</taxon>
    </lineage>
</organism>
<dbReference type="EMBL" id="CP110822">
    <property type="protein sequence ID" value="WPX97482.1"/>
    <property type="molecule type" value="Genomic_DNA"/>
</dbReference>
<feature type="chain" id="PRO_5045820187" description="Lipoprotein" evidence="1">
    <location>
        <begin position="21"/>
        <end position="235"/>
    </location>
</feature>
<dbReference type="PROSITE" id="PS51257">
    <property type="entry name" value="PROKAR_LIPOPROTEIN"/>
    <property type="match status" value="1"/>
</dbReference>